<dbReference type="InterPro" id="IPR030513">
    <property type="entry name" value="Dehydrin_CS"/>
</dbReference>
<comment type="similarity">
    <text evidence="1">Belongs to the plant dehydrin family.</text>
</comment>
<feature type="compositionally biased region" description="Low complexity" evidence="2">
    <location>
        <begin position="43"/>
        <end position="54"/>
    </location>
</feature>
<dbReference type="GO" id="GO:0005829">
    <property type="term" value="C:cytosol"/>
    <property type="evidence" value="ECO:0007669"/>
    <property type="project" value="TreeGrafter"/>
</dbReference>
<dbReference type="OrthoDB" id="1166285at2759"/>
<dbReference type="GO" id="GO:0009737">
    <property type="term" value="P:response to abscisic acid"/>
    <property type="evidence" value="ECO:0007669"/>
    <property type="project" value="TreeGrafter"/>
</dbReference>
<dbReference type="PANTHER" id="PTHR33346:SF42">
    <property type="entry name" value="DEHYDRIN XERO 1"/>
    <property type="match status" value="1"/>
</dbReference>
<evidence type="ECO:0000256" key="1">
    <source>
        <dbReference type="ARBA" id="ARBA00008403"/>
    </source>
</evidence>
<dbReference type="InterPro" id="IPR000167">
    <property type="entry name" value="Dehydrin"/>
</dbReference>
<accession>A0A0N6YJL4</accession>
<proteinExistence type="evidence at transcript level"/>
<evidence type="ECO:0000256" key="2">
    <source>
        <dbReference type="SAM" id="MobiDB-lite"/>
    </source>
</evidence>
<dbReference type="GeneID" id="103401135"/>
<feature type="compositionally biased region" description="Basic and acidic residues" evidence="2">
    <location>
        <begin position="147"/>
        <end position="174"/>
    </location>
</feature>
<reference evidence="3" key="1">
    <citation type="submission" date="2013-08" db="EMBL/GenBank/DDBJ databases">
        <title>Dormancy-related transcript accumulation of dehydrin genes in apple buds.</title>
        <authorList>
            <person name="Falavigna V.S."/>
            <person name="Miotto Y.E."/>
            <person name="Porto D.D."/>
            <person name="Buffon V."/>
            <person name="Anzanello R."/>
            <person name="dos Santos H.P."/>
            <person name="Fialho F.B."/>
            <person name="Margis-Pinheiro M."/>
            <person name="Pasquali G."/>
            <person name="Revers L.F."/>
        </authorList>
    </citation>
    <scope>NUCLEOTIDE SEQUENCE</scope>
</reference>
<protein>
    <submittedName>
        <fullName evidence="3">Dehydrin 10</fullName>
    </submittedName>
</protein>
<sequence>MAHLQNHQYGAPPTAACGNPTQGTDENSNPLVPQVDKYGNPLGHHGATTGIAPATTGEYGAHHTAVVTTGYAATTAGGHGTLGHDYGRKEHHGVTGMLHRSASSSSSSSEDDGLGGRRKKKGLKQKINEKLPGSTTTDTAYGTADPGGHHQEKGMMDKIEDKLPSTGHKDDPRYSHTTTSTTTPSGGGTAYTEEHHEKKGIMDKIIEKLRGGHHKI</sequence>
<dbReference type="PANTHER" id="PTHR33346">
    <property type="entry name" value="DEHYDRIN XERO 2-RELATED"/>
    <property type="match status" value="1"/>
</dbReference>
<dbReference type="RefSeq" id="NP_001315648.1">
    <property type="nucleotide sequence ID" value="NM_001328719.1"/>
</dbReference>
<feature type="region of interest" description="Disordered" evidence="2">
    <location>
        <begin position="1"/>
        <end position="54"/>
    </location>
</feature>
<dbReference type="Pfam" id="PF00257">
    <property type="entry name" value="Dehydrin"/>
    <property type="match status" value="1"/>
</dbReference>
<dbReference type="GO" id="GO:0009414">
    <property type="term" value="P:response to water deprivation"/>
    <property type="evidence" value="ECO:0007669"/>
    <property type="project" value="UniProtKB-ARBA"/>
</dbReference>
<feature type="region of interest" description="Disordered" evidence="2">
    <location>
        <begin position="95"/>
        <end position="199"/>
    </location>
</feature>
<feature type="compositionally biased region" description="Polar residues" evidence="2">
    <location>
        <begin position="19"/>
        <end position="31"/>
    </location>
</feature>
<dbReference type="KEGG" id="mdm:103401135"/>
<gene>
    <name evidence="3" type="primary">DHN10</name>
</gene>
<name>A0A0N6YJL4_MALDO</name>
<organism evidence="3">
    <name type="scientific">Malus domestica</name>
    <name type="common">Apple</name>
    <name type="synonym">Pyrus malus</name>
    <dbReference type="NCBI Taxonomy" id="3750"/>
    <lineage>
        <taxon>Eukaryota</taxon>
        <taxon>Viridiplantae</taxon>
        <taxon>Streptophyta</taxon>
        <taxon>Embryophyta</taxon>
        <taxon>Tracheophyta</taxon>
        <taxon>Spermatophyta</taxon>
        <taxon>Magnoliopsida</taxon>
        <taxon>eudicotyledons</taxon>
        <taxon>Gunneridae</taxon>
        <taxon>Pentapetalae</taxon>
        <taxon>rosids</taxon>
        <taxon>fabids</taxon>
        <taxon>Rosales</taxon>
        <taxon>Rosaceae</taxon>
        <taxon>Amygdaloideae</taxon>
        <taxon>Maleae</taxon>
        <taxon>Malus</taxon>
    </lineage>
</organism>
<dbReference type="AlphaFoldDB" id="A0A0N6YJL4"/>
<feature type="compositionally biased region" description="Low complexity" evidence="2">
    <location>
        <begin position="175"/>
        <end position="184"/>
    </location>
</feature>
<dbReference type="PROSITE" id="PS00315">
    <property type="entry name" value="DEHYDRIN_1"/>
    <property type="match status" value="1"/>
</dbReference>
<dbReference type="GO" id="GO:0009631">
    <property type="term" value="P:cold acclimation"/>
    <property type="evidence" value="ECO:0007669"/>
    <property type="project" value="TreeGrafter"/>
</dbReference>
<evidence type="ECO:0000313" key="3">
    <source>
        <dbReference type="EMBL" id="AIK97536.1"/>
    </source>
</evidence>
<dbReference type="EMBL" id="KF578380">
    <property type="protein sequence ID" value="AIK97536.1"/>
    <property type="molecule type" value="mRNA"/>
</dbReference>